<dbReference type="Gene3D" id="3.30.1330.200">
    <property type="match status" value="1"/>
</dbReference>
<reference evidence="5" key="1">
    <citation type="submission" date="2015-04" db="EMBL/GenBank/DDBJ databases">
        <authorList>
            <person name="Mushtaq Mamoona"/>
        </authorList>
    </citation>
    <scope>NUCLEOTIDE SEQUENCE [LARGE SCALE GENOMIC DNA]</scope>
    <source>
        <strain evidence="5">AN4859/03</strain>
    </source>
</reference>
<dbReference type="PANTHER" id="PTHR35147:SF2">
    <property type="entry name" value="CHEMORECEPTOR GLUTAMINE DEAMIDASE CHED-RELATED"/>
    <property type="match status" value="1"/>
</dbReference>
<dbReference type="EMBL" id="CVLB01000001">
    <property type="protein sequence ID" value="CRF33079.1"/>
    <property type="molecule type" value="Genomic_DNA"/>
</dbReference>
<dbReference type="InterPro" id="IPR038592">
    <property type="entry name" value="CheD-like_sf"/>
</dbReference>
<evidence type="ECO:0000313" key="5">
    <source>
        <dbReference type="Proteomes" id="UP000043763"/>
    </source>
</evidence>
<organism evidence="4 5">
    <name type="scientific">Brachyspira suanatina</name>
    <dbReference type="NCBI Taxonomy" id="381802"/>
    <lineage>
        <taxon>Bacteria</taxon>
        <taxon>Pseudomonadati</taxon>
        <taxon>Spirochaetota</taxon>
        <taxon>Spirochaetia</taxon>
        <taxon>Brachyspirales</taxon>
        <taxon>Brachyspiraceae</taxon>
        <taxon>Brachyspira</taxon>
    </lineage>
</organism>
<keyword evidence="5" id="KW-1185">Reference proteome</keyword>
<proteinExistence type="inferred from homology"/>
<dbReference type="PANTHER" id="PTHR35147">
    <property type="entry name" value="CHEMORECEPTOR GLUTAMINE DEAMIDASE CHED-RELATED"/>
    <property type="match status" value="1"/>
</dbReference>
<dbReference type="AlphaFoldDB" id="A0A0G4K780"/>
<sequence>MIDFPAAANSNFKRITIYIGGYYASKEPAVIKTVLGSCISVCLFENKLKFGGMNHFMLPEMREWENPAEDYNNTRYGVFAMEVLINEIIKLGGKKENLTAKIFGGGHVLSGMTSNILQVPDKNIQFAKKFLADEKIPIVSEDIGGSWPRKVFFFNTENRVLMKKLEGKTKEFSAEQEIKYSKNLQHKLEEKSDITLF</sequence>
<evidence type="ECO:0000256" key="3">
    <source>
        <dbReference type="HAMAP-Rule" id="MF_01440"/>
    </source>
</evidence>
<dbReference type="InterPro" id="IPR011324">
    <property type="entry name" value="Cytotoxic_necrot_fac-like_cat"/>
</dbReference>
<dbReference type="CDD" id="cd16352">
    <property type="entry name" value="CheD"/>
    <property type="match status" value="1"/>
</dbReference>
<dbReference type="SUPFAM" id="SSF64438">
    <property type="entry name" value="CNF1/YfiH-like putative cysteine hydrolases"/>
    <property type="match status" value="1"/>
</dbReference>
<dbReference type="RefSeq" id="WP_012670039.1">
    <property type="nucleotide sequence ID" value="NZ_CVLB01000001.1"/>
</dbReference>
<evidence type="ECO:0000313" key="4">
    <source>
        <dbReference type="EMBL" id="CRF33079.1"/>
    </source>
</evidence>
<evidence type="ECO:0000256" key="2">
    <source>
        <dbReference type="ARBA" id="ARBA00022801"/>
    </source>
</evidence>
<name>A0A0G4K780_9SPIR</name>
<keyword evidence="2 3" id="KW-0378">Hydrolase</keyword>
<comment type="function">
    <text evidence="3">Probably deamidates glutamine residues to glutamate on methyl-accepting chemotaxis receptors (MCPs), playing an important role in chemotaxis.</text>
</comment>
<dbReference type="Proteomes" id="UP000043763">
    <property type="component" value="Unassembled WGS sequence"/>
</dbReference>
<dbReference type="GeneID" id="44970021"/>
<dbReference type="Pfam" id="PF03975">
    <property type="entry name" value="CheD"/>
    <property type="match status" value="1"/>
</dbReference>
<dbReference type="OrthoDB" id="9807202at2"/>
<dbReference type="GO" id="GO:0006935">
    <property type="term" value="P:chemotaxis"/>
    <property type="evidence" value="ECO:0007669"/>
    <property type="project" value="UniProtKB-UniRule"/>
</dbReference>
<dbReference type="HAMAP" id="MF_01440">
    <property type="entry name" value="CheD"/>
    <property type="match status" value="1"/>
</dbReference>
<dbReference type="EC" id="3.5.1.44" evidence="3"/>
<dbReference type="InterPro" id="IPR005659">
    <property type="entry name" value="Chemorcpt_Glu_NH3ase_CheD"/>
</dbReference>
<gene>
    <name evidence="3" type="primary">cheD</name>
    <name evidence="4" type="ORF">BRSU_1212</name>
</gene>
<accession>A0A0G4K780</accession>
<evidence type="ECO:0000256" key="1">
    <source>
        <dbReference type="ARBA" id="ARBA00022500"/>
    </source>
</evidence>
<comment type="similarity">
    <text evidence="3">Belongs to the CheD family.</text>
</comment>
<dbReference type="GO" id="GO:0050568">
    <property type="term" value="F:protein-glutamine glutaminase activity"/>
    <property type="evidence" value="ECO:0007669"/>
    <property type="project" value="UniProtKB-UniRule"/>
</dbReference>
<comment type="catalytic activity">
    <reaction evidence="3">
        <text>L-glutaminyl-[protein] + H2O = L-glutamyl-[protein] + NH4(+)</text>
        <dbReference type="Rhea" id="RHEA:16441"/>
        <dbReference type="Rhea" id="RHEA-COMP:10207"/>
        <dbReference type="Rhea" id="RHEA-COMP:10208"/>
        <dbReference type="ChEBI" id="CHEBI:15377"/>
        <dbReference type="ChEBI" id="CHEBI:28938"/>
        <dbReference type="ChEBI" id="CHEBI:29973"/>
        <dbReference type="ChEBI" id="CHEBI:30011"/>
        <dbReference type="EC" id="3.5.1.44"/>
    </reaction>
</comment>
<protein>
    <recommendedName>
        <fullName evidence="3">Probable chemoreceptor glutamine deamidase CheD</fullName>
        <ecNumber evidence="3">3.5.1.44</ecNumber>
    </recommendedName>
</protein>
<keyword evidence="1 3" id="KW-0145">Chemotaxis</keyword>